<evidence type="ECO:0000313" key="1">
    <source>
        <dbReference type="EMBL" id="KJY67062.1"/>
    </source>
</evidence>
<dbReference type="Pfam" id="PF00563">
    <property type="entry name" value="EAL"/>
    <property type="match status" value="1"/>
</dbReference>
<dbReference type="PROSITE" id="PS50883">
    <property type="entry name" value="EAL"/>
    <property type="match status" value="1"/>
</dbReference>
<name>A0A837G1F0_9VIBR</name>
<dbReference type="SUPFAM" id="SSF141868">
    <property type="entry name" value="EAL domain-like"/>
    <property type="match status" value="1"/>
</dbReference>
<reference evidence="1" key="1">
    <citation type="journal article" date="2015" name="BMC Genomics">
        <title>Genome mining reveals unlocked bioactive potential of marine Gram-negative bacteria.</title>
        <authorList>
            <person name="Machado H."/>
            <person name="Sonnenschein E.C."/>
            <person name="Melchiorsen J."/>
            <person name="Gram L."/>
        </authorList>
    </citation>
    <scope>NUCLEOTIDE SEQUENCE</scope>
    <source>
        <strain evidence="1">S2052</strain>
    </source>
</reference>
<protein>
    <submittedName>
        <fullName evidence="1">Diguanylate cyclase</fullName>
    </submittedName>
</protein>
<organism evidence="1">
    <name type="scientific">Vibrio coralliilyticus</name>
    <dbReference type="NCBI Taxonomy" id="190893"/>
    <lineage>
        <taxon>Bacteria</taxon>
        <taxon>Pseudomonadati</taxon>
        <taxon>Pseudomonadota</taxon>
        <taxon>Gammaproteobacteria</taxon>
        <taxon>Vibrionales</taxon>
        <taxon>Vibrionaceae</taxon>
        <taxon>Vibrio</taxon>
    </lineage>
</organism>
<dbReference type="EMBL" id="JXXR01000029">
    <property type="protein sequence ID" value="KJY67062.1"/>
    <property type="molecule type" value="Genomic_DNA"/>
</dbReference>
<proteinExistence type="predicted"/>
<dbReference type="Gene3D" id="3.20.20.450">
    <property type="entry name" value="EAL domain"/>
    <property type="match status" value="1"/>
</dbReference>
<dbReference type="CDD" id="cd01948">
    <property type="entry name" value="EAL"/>
    <property type="match status" value="1"/>
</dbReference>
<dbReference type="SMART" id="SM00052">
    <property type="entry name" value="EAL"/>
    <property type="match status" value="1"/>
</dbReference>
<dbReference type="AlphaFoldDB" id="A0A837G1F0"/>
<dbReference type="InterPro" id="IPR001633">
    <property type="entry name" value="EAL_dom"/>
</dbReference>
<accession>A0A837G1F0</accession>
<dbReference type="PANTHER" id="PTHR33121:SF76">
    <property type="entry name" value="SIGNALING PROTEIN"/>
    <property type="match status" value="1"/>
</dbReference>
<dbReference type="InterPro" id="IPR035919">
    <property type="entry name" value="EAL_sf"/>
</dbReference>
<dbReference type="GO" id="GO:0071111">
    <property type="term" value="F:cyclic-guanylate-specific phosphodiesterase activity"/>
    <property type="evidence" value="ECO:0007669"/>
    <property type="project" value="InterPro"/>
</dbReference>
<dbReference type="PANTHER" id="PTHR33121">
    <property type="entry name" value="CYCLIC DI-GMP PHOSPHODIESTERASE PDEF"/>
    <property type="match status" value="1"/>
</dbReference>
<dbReference type="InterPro" id="IPR050706">
    <property type="entry name" value="Cyclic-di-GMP_PDE-like"/>
</dbReference>
<comment type="caution">
    <text evidence="1">The sequence shown here is derived from an EMBL/GenBank/DDBJ whole genome shotgun (WGS) entry which is preliminary data.</text>
</comment>
<gene>
    <name evidence="1" type="ORF">TW71_23080</name>
</gene>
<sequence>MFYSFNLSNDRSLSLILNGSLLYSVEDKAKKLEFDLNDKERFVLEFLVENSSREFPSSPRDIEAAYKDYYQGEFGLYALKNTIASLRKKYKHLVAEYSGSMEDKELIVNVFKKGYYVDLDLIVNNQIKESIVANFNSFKPSNLEMLWLFLKIYHLTVLNRATKALSLAGFVIALLYVFQIWHLSSIVGKYSYNTDQVAQALMTLGCHDRETVTAFNRSLNLDSALLLAESQSCLVDRDVVKTLSREQVEEFLGLPQFVYTIRENLPSGSVMIGRISASAIENRYRNNLWPVLIDAVTINNKVSNVFTTGSQSGIRVFSATFDNGTSVAFYSHNLLSEWLSLFVVFLVGFYGNRLLRFGKFCHDWATLRYKLEKIIDTTCKTVLYHEVLTRVKHRTALQYIANLTQNQLVTFHTVLIAKTIANARAHGVVGVYGMNLCPSSLLNKTFYVLEKYLQILEPNEVVLELTENSNQPYSKEIYANITHLKSLGFHIALDDFGTGNNNVQIVQRVSPDYLKVDKEFIRGIESNEVKKKLLMTLSDIGTMSACKIIQEGVETIEQQEILCKLGYRFQQGYLYS</sequence>